<evidence type="ECO:0000313" key="1">
    <source>
        <dbReference type="EMBL" id="ETL95070.1"/>
    </source>
</evidence>
<dbReference type="PANTHER" id="PTHR37475:SF1">
    <property type="entry name" value="ZYGOTE-SPECIFIC PROTEIN"/>
    <property type="match status" value="1"/>
</dbReference>
<dbReference type="VEuPathDB" id="FungiDB:PPTG_22716"/>
<dbReference type="EMBL" id="KI679206">
    <property type="protein sequence ID" value="ETL95070.1"/>
    <property type="molecule type" value="Genomic_DNA"/>
</dbReference>
<protein>
    <submittedName>
        <fullName evidence="1">Uncharacterized protein</fullName>
    </submittedName>
</protein>
<dbReference type="Proteomes" id="UP000054423">
    <property type="component" value="Unassembled WGS sequence"/>
</dbReference>
<dbReference type="PANTHER" id="PTHR37475">
    <property type="entry name" value="ZYGOTE-SPECIFIC CLASS V COPY B GENE PROTEIN"/>
    <property type="match status" value="1"/>
</dbReference>
<sequence>LILHFAQEEKELNPPPMLKKLAIALVLALASPPEVNAGLLAYGICRSGCNAFVVACYTGAGAIFGTVTAGIGTPPAKMQCCTFSVPSRLGFRKEMVFEYKKQNPEYRQIFKNKMENRMKNEYLPVKPARHRVHI</sequence>
<organism evidence="1">
    <name type="scientific">Phytophthora nicotianae</name>
    <name type="common">Potato buckeye rot agent</name>
    <name type="synonym">Phytophthora parasitica</name>
    <dbReference type="NCBI Taxonomy" id="4792"/>
    <lineage>
        <taxon>Eukaryota</taxon>
        <taxon>Sar</taxon>
        <taxon>Stramenopiles</taxon>
        <taxon>Oomycota</taxon>
        <taxon>Peronosporomycetes</taxon>
        <taxon>Peronosporales</taxon>
        <taxon>Peronosporaceae</taxon>
        <taxon>Phytophthora</taxon>
    </lineage>
</organism>
<name>W2LEH7_PHYNI</name>
<proteinExistence type="predicted"/>
<feature type="non-terminal residue" evidence="1">
    <location>
        <position position="1"/>
    </location>
</feature>
<gene>
    <name evidence="1" type="ORF">L917_07083</name>
</gene>
<dbReference type="AlphaFoldDB" id="W2LEH7"/>
<reference evidence="1" key="1">
    <citation type="submission" date="2013-11" db="EMBL/GenBank/DDBJ databases">
        <title>The Genome Sequence of Phytophthora parasitica CHvinca01.</title>
        <authorList>
            <consortium name="The Broad Institute Genomics Platform"/>
            <person name="Russ C."/>
            <person name="Tyler B."/>
            <person name="Panabieres F."/>
            <person name="Shan W."/>
            <person name="Tripathy S."/>
            <person name="Grunwald N."/>
            <person name="Machado M."/>
            <person name="Johnson C.S."/>
            <person name="Arredondo F."/>
            <person name="Hong C."/>
            <person name="Coffey M."/>
            <person name="Young S.K."/>
            <person name="Zeng Q."/>
            <person name="Gargeya S."/>
            <person name="Fitzgerald M."/>
            <person name="Abouelleil A."/>
            <person name="Alvarado L."/>
            <person name="Chapman S.B."/>
            <person name="Gainer-Dewar J."/>
            <person name="Goldberg J."/>
            <person name="Griggs A."/>
            <person name="Gujja S."/>
            <person name="Hansen M."/>
            <person name="Howarth C."/>
            <person name="Imamovic A."/>
            <person name="Ireland A."/>
            <person name="Larimer J."/>
            <person name="McCowan C."/>
            <person name="Murphy C."/>
            <person name="Pearson M."/>
            <person name="Poon T.W."/>
            <person name="Priest M."/>
            <person name="Roberts A."/>
            <person name="Saif S."/>
            <person name="Shea T."/>
            <person name="Sykes S."/>
            <person name="Wortman J."/>
            <person name="Nusbaum C."/>
            <person name="Birren B."/>
        </authorList>
    </citation>
    <scope>NUCLEOTIDE SEQUENCE [LARGE SCALE GENOMIC DNA]</scope>
    <source>
        <strain evidence="1">CHvinca01</strain>
    </source>
</reference>
<dbReference type="OrthoDB" id="10063670at2759"/>
<accession>W2LEH7</accession>